<feature type="transmembrane region" description="Helical" evidence="1">
    <location>
        <begin position="30"/>
        <end position="48"/>
    </location>
</feature>
<keyword evidence="1" id="KW-0812">Transmembrane</keyword>
<evidence type="ECO:0000256" key="1">
    <source>
        <dbReference type="SAM" id="Phobius"/>
    </source>
</evidence>
<gene>
    <name evidence="2" type="ORF">BTMF_LOCUS14353</name>
</gene>
<keyword evidence="3" id="KW-1185">Reference proteome</keyword>
<dbReference type="WBParaSite" id="BTMF_0001637301-mRNA-1">
    <property type="protein sequence ID" value="BTMF_0001637301-mRNA-1"/>
    <property type="gene ID" value="BTMF_0001637301"/>
</dbReference>
<dbReference type="AlphaFoldDB" id="A0A0R3R8L7"/>
<proteinExistence type="predicted"/>
<reference evidence="4" key="1">
    <citation type="submission" date="2017-02" db="UniProtKB">
        <authorList>
            <consortium name="WormBaseParasite"/>
        </authorList>
    </citation>
    <scope>IDENTIFICATION</scope>
</reference>
<dbReference type="Proteomes" id="UP000280834">
    <property type="component" value="Unassembled WGS sequence"/>
</dbReference>
<name>A0A0R3R8L7_9BILA</name>
<dbReference type="EMBL" id="UZAG01021098">
    <property type="protein sequence ID" value="VDO49104.1"/>
    <property type="molecule type" value="Genomic_DNA"/>
</dbReference>
<feature type="transmembrane region" description="Helical" evidence="1">
    <location>
        <begin position="54"/>
        <end position="75"/>
    </location>
</feature>
<evidence type="ECO:0000313" key="3">
    <source>
        <dbReference type="Proteomes" id="UP000280834"/>
    </source>
</evidence>
<evidence type="ECO:0000313" key="4">
    <source>
        <dbReference type="WBParaSite" id="BTMF_0001637301-mRNA-1"/>
    </source>
</evidence>
<keyword evidence="1" id="KW-0472">Membrane</keyword>
<reference evidence="2 3" key="2">
    <citation type="submission" date="2018-11" db="EMBL/GenBank/DDBJ databases">
        <authorList>
            <consortium name="Pathogen Informatics"/>
        </authorList>
    </citation>
    <scope>NUCLEOTIDE SEQUENCE [LARGE SCALE GENOMIC DNA]</scope>
</reference>
<sequence length="84" mass="10159">MRIKLFEKSLKGVFYNLSFIYLLLRLRKRLPSFAVLIIFCTLCGNFFYKYISKNILFINICNHFITKSIFIIFIYKKKISNLIF</sequence>
<protein>
    <submittedName>
        <fullName evidence="2 4">Uncharacterized protein</fullName>
    </submittedName>
</protein>
<keyword evidence="1" id="KW-1133">Transmembrane helix</keyword>
<evidence type="ECO:0000313" key="2">
    <source>
        <dbReference type="EMBL" id="VDO49104.1"/>
    </source>
</evidence>
<accession>A0A0R3R8L7</accession>
<organism evidence="4">
    <name type="scientific">Brugia timori</name>
    <dbReference type="NCBI Taxonomy" id="42155"/>
    <lineage>
        <taxon>Eukaryota</taxon>
        <taxon>Metazoa</taxon>
        <taxon>Ecdysozoa</taxon>
        <taxon>Nematoda</taxon>
        <taxon>Chromadorea</taxon>
        <taxon>Rhabditida</taxon>
        <taxon>Spirurina</taxon>
        <taxon>Spiruromorpha</taxon>
        <taxon>Filarioidea</taxon>
        <taxon>Onchocercidae</taxon>
        <taxon>Brugia</taxon>
    </lineage>
</organism>